<evidence type="ECO:0000313" key="1">
    <source>
        <dbReference type="EMBL" id="JAD62779.1"/>
    </source>
</evidence>
<reference evidence="1" key="1">
    <citation type="submission" date="2014-09" db="EMBL/GenBank/DDBJ databases">
        <authorList>
            <person name="Magalhaes I.L.F."/>
            <person name="Oliveira U."/>
            <person name="Santos F.R."/>
            <person name="Vidigal T.H.D.A."/>
            <person name="Brescovit A.D."/>
            <person name="Santos A.J."/>
        </authorList>
    </citation>
    <scope>NUCLEOTIDE SEQUENCE</scope>
    <source>
        <tissue evidence="1">Shoot tissue taken approximately 20 cm above the soil surface</tissue>
    </source>
</reference>
<protein>
    <submittedName>
        <fullName evidence="1">Uncharacterized protein</fullName>
    </submittedName>
</protein>
<accession>A0A0A9BFL8</accession>
<reference evidence="1" key="2">
    <citation type="journal article" date="2015" name="Data Brief">
        <title>Shoot transcriptome of the giant reed, Arundo donax.</title>
        <authorList>
            <person name="Barrero R.A."/>
            <person name="Guerrero F.D."/>
            <person name="Moolhuijzen P."/>
            <person name="Goolsby J.A."/>
            <person name="Tidwell J."/>
            <person name="Bellgard S.E."/>
            <person name="Bellgard M.I."/>
        </authorList>
    </citation>
    <scope>NUCLEOTIDE SEQUENCE</scope>
    <source>
        <tissue evidence="1">Shoot tissue taken approximately 20 cm above the soil surface</tissue>
    </source>
</reference>
<dbReference type="EMBL" id="GBRH01235116">
    <property type="protein sequence ID" value="JAD62779.1"/>
    <property type="molecule type" value="Transcribed_RNA"/>
</dbReference>
<dbReference type="AlphaFoldDB" id="A0A0A9BFL8"/>
<name>A0A0A9BFL8_ARUDO</name>
<organism evidence="1">
    <name type="scientific">Arundo donax</name>
    <name type="common">Giant reed</name>
    <name type="synonym">Donax arundinaceus</name>
    <dbReference type="NCBI Taxonomy" id="35708"/>
    <lineage>
        <taxon>Eukaryota</taxon>
        <taxon>Viridiplantae</taxon>
        <taxon>Streptophyta</taxon>
        <taxon>Embryophyta</taxon>
        <taxon>Tracheophyta</taxon>
        <taxon>Spermatophyta</taxon>
        <taxon>Magnoliopsida</taxon>
        <taxon>Liliopsida</taxon>
        <taxon>Poales</taxon>
        <taxon>Poaceae</taxon>
        <taxon>PACMAD clade</taxon>
        <taxon>Arundinoideae</taxon>
        <taxon>Arundineae</taxon>
        <taxon>Arundo</taxon>
    </lineage>
</organism>
<sequence length="29" mass="3457">MLLKNHRFHLLFSQSISCSSMVINHRQQT</sequence>
<proteinExistence type="predicted"/>